<dbReference type="Proteomes" id="UP000018208">
    <property type="component" value="Unassembled WGS sequence"/>
</dbReference>
<dbReference type="EMBL" id="KI546162">
    <property type="protein sequence ID" value="EST42377.1"/>
    <property type="molecule type" value="Genomic_DNA"/>
</dbReference>
<name>V6LD37_9EUKA</name>
<dbReference type="AlphaFoldDB" id="V6LD37"/>
<accession>V6LD37</accession>
<evidence type="ECO:0000313" key="2">
    <source>
        <dbReference type="EMBL" id="KAH0576115.1"/>
    </source>
</evidence>
<keyword evidence="3" id="KW-1185">Reference proteome</keyword>
<evidence type="ECO:0000313" key="3">
    <source>
        <dbReference type="Proteomes" id="UP000018208"/>
    </source>
</evidence>
<reference evidence="2" key="2">
    <citation type="submission" date="2020-12" db="EMBL/GenBank/DDBJ databases">
        <title>New Spironucleus salmonicida genome in near-complete chromosomes.</title>
        <authorList>
            <person name="Xu F."/>
            <person name="Kurt Z."/>
            <person name="Jimenez-Gonzalez A."/>
            <person name="Astvaldsson A."/>
            <person name="Andersson J.O."/>
            <person name="Svard S.G."/>
        </authorList>
    </citation>
    <scope>NUCLEOTIDE SEQUENCE</scope>
    <source>
        <strain evidence="2">ATCC 50377</strain>
    </source>
</reference>
<sequence>MPKSAFCGSWNTKFSDKKVRNWWQFERLKRCRITGRIGNLRVRCGFRYISLQLSSNLPGEADVDGRNLGKQEGKNDNQCIIMLVMQISVFTDLVAVTSSGWGSQLMVVLGQSGCELGQQGGQYVYYCEGVLWF</sequence>
<organism evidence="1">
    <name type="scientific">Spironucleus salmonicida</name>
    <dbReference type="NCBI Taxonomy" id="348837"/>
    <lineage>
        <taxon>Eukaryota</taxon>
        <taxon>Metamonada</taxon>
        <taxon>Diplomonadida</taxon>
        <taxon>Hexamitidae</taxon>
        <taxon>Hexamitinae</taxon>
        <taxon>Spironucleus</taxon>
    </lineage>
</organism>
<proteinExistence type="predicted"/>
<dbReference type="VEuPathDB" id="GiardiaDB:SS50377_21660"/>
<reference evidence="1 2" key="1">
    <citation type="journal article" date="2014" name="PLoS Genet.">
        <title>The Genome of Spironucleus salmonicida Highlights a Fish Pathogen Adapted to Fluctuating Environments.</title>
        <authorList>
            <person name="Xu F."/>
            <person name="Jerlstrom-Hultqvist J."/>
            <person name="Einarsson E."/>
            <person name="Astvaldsson A."/>
            <person name="Svard S.G."/>
            <person name="Andersson J.O."/>
        </authorList>
    </citation>
    <scope>NUCLEOTIDE SEQUENCE</scope>
    <source>
        <strain evidence="2">ATCC 50377</strain>
    </source>
</reference>
<dbReference type="EMBL" id="AUWU02000002">
    <property type="protein sequence ID" value="KAH0576115.1"/>
    <property type="molecule type" value="Genomic_DNA"/>
</dbReference>
<protein>
    <submittedName>
        <fullName evidence="1">Uncharacterized protein</fullName>
    </submittedName>
</protein>
<gene>
    <name evidence="1" type="ORF">SS50377_18063</name>
    <name evidence="2" type="ORF">SS50377_21660</name>
</gene>
<evidence type="ECO:0000313" key="1">
    <source>
        <dbReference type="EMBL" id="EST42377.1"/>
    </source>
</evidence>